<keyword evidence="3 6" id="KW-0255">Endonuclease</keyword>
<dbReference type="EMBL" id="PNIL01000001">
    <property type="protein sequence ID" value="PMP69064.1"/>
    <property type="molecule type" value="Genomic_DNA"/>
</dbReference>
<evidence type="ECO:0000313" key="9">
    <source>
        <dbReference type="Proteomes" id="UP000237040"/>
    </source>
</evidence>
<sequence length="116" mass="13390">MVKLWERLNEKEFENVYKSGKKFHGRFIVVVASDAVKKKVGFVASKKIGKSHERNRAKRLMREAFLKLEPILPEDYSFVLIAKNTIKGLKMPDVLNDLEGIIFRFKKGIDASKEAH</sequence>
<evidence type="ECO:0000256" key="3">
    <source>
        <dbReference type="ARBA" id="ARBA00022759"/>
    </source>
</evidence>
<dbReference type="GO" id="GO:0004526">
    <property type="term" value="F:ribonuclease P activity"/>
    <property type="evidence" value="ECO:0007669"/>
    <property type="project" value="UniProtKB-UniRule"/>
</dbReference>
<accession>A0A2J6WG42</accession>
<evidence type="ECO:0000313" key="8">
    <source>
        <dbReference type="EMBL" id="PMP69064.1"/>
    </source>
</evidence>
<dbReference type="InterPro" id="IPR000100">
    <property type="entry name" value="RNase_P"/>
</dbReference>
<reference evidence="8 9" key="1">
    <citation type="submission" date="2018-01" db="EMBL/GenBank/DDBJ databases">
        <title>Metagenomic assembled genomes from two thermal pools in the Uzon Caldera, Kamchatka, Russia.</title>
        <authorList>
            <person name="Wilkins L."/>
            <person name="Ettinger C."/>
        </authorList>
    </citation>
    <scope>NUCLEOTIDE SEQUENCE [LARGE SCALE GENOMIC DNA]</scope>
    <source>
        <strain evidence="8">ZAV-07</strain>
    </source>
</reference>
<evidence type="ECO:0000256" key="5">
    <source>
        <dbReference type="ARBA" id="ARBA00022884"/>
    </source>
</evidence>
<dbReference type="SUPFAM" id="SSF54211">
    <property type="entry name" value="Ribosomal protein S5 domain 2-like"/>
    <property type="match status" value="1"/>
</dbReference>
<comment type="catalytic activity">
    <reaction evidence="6">
        <text>Endonucleolytic cleavage of RNA, removing 5'-extranucleotides from tRNA precursor.</text>
        <dbReference type="EC" id="3.1.26.5"/>
    </reaction>
</comment>
<keyword evidence="4 6" id="KW-0378">Hydrolase</keyword>
<evidence type="ECO:0000256" key="6">
    <source>
        <dbReference type="HAMAP-Rule" id="MF_00227"/>
    </source>
</evidence>
<dbReference type="InterPro" id="IPR014721">
    <property type="entry name" value="Ribsml_uS5_D2-typ_fold_subgr"/>
</dbReference>
<comment type="caution">
    <text evidence="8">The sequence shown here is derived from an EMBL/GenBank/DDBJ whole genome shotgun (WGS) entry which is preliminary data.</text>
</comment>
<comment type="subunit">
    <text evidence="6">Consists of a catalytic RNA component (M1 or rnpB) and a protein subunit.</text>
</comment>
<organism evidence="8 9">
    <name type="scientific">Caldisericum exile</name>
    <dbReference type="NCBI Taxonomy" id="693075"/>
    <lineage>
        <taxon>Bacteria</taxon>
        <taxon>Pseudomonadati</taxon>
        <taxon>Caldisericota/Cryosericota group</taxon>
        <taxon>Caldisericota</taxon>
        <taxon>Caldisericia</taxon>
        <taxon>Caldisericales</taxon>
        <taxon>Caldisericaceae</taxon>
        <taxon>Caldisericum</taxon>
    </lineage>
</organism>
<dbReference type="GO" id="GO:0042781">
    <property type="term" value="F:3'-tRNA processing endoribonuclease activity"/>
    <property type="evidence" value="ECO:0007669"/>
    <property type="project" value="TreeGrafter"/>
</dbReference>
<evidence type="ECO:0000256" key="7">
    <source>
        <dbReference type="NCBIfam" id="TIGR00188"/>
    </source>
</evidence>
<dbReference type="GO" id="GO:0000049">
    <property type="term" value="F:tRNA binding"/>
    <property type="evidence" value="ECO:0007669"/>
    <property type="project" value="UniProtKB-UniRule"/>
</dbReference>
<evidence type="ECO:0000256" key="2">
    <source>
        <dbReference type="ARBA" id="ARBA00022722"/>
    </source>
</evidence>
<comment type="similarity">
    <text evidence="6">Belongs to the RnpA family.</text>
</comment>
<dbReference type="GO" id="GO:0001682">
    <property type="term" value="P:tRNA 5'-leader removal"/>
    <property type="evidence" value="ECO:0007669"/>
    <property type="project" value="UniProtKB-UniRule"/>
</dbReference>
<dbReference type="PANTHER" id="PTHR33992">
    <property type="entry name" value="RIBONUCLEASE P PROTEIN COMPONENT"/>
    <property type="match status" value="1"/>
</dbReference>
<gene>
    <name evidence="6 8" type="primary">rnpA</name>
    <name evidence="8" type="ORF">C0189_00030</name>
</gene>
<comment type="function">
    <text evidence="6">RNaseP catalyzes the removal of the 5'-leader sequence from pre-tRNA to produce the mature 5'-terminus. It can also cleave other RNA substrates such as 4.5S RNA. The protein component plays an auxiliary but essential role in vivo by binding to the 5'-leader sequence and broadening the substrate specificity of the ribozyme.</text>
</comment>
<dbReference type="Gene3D" id="3.30.230.10">
    <property type="match status" value="1"/>
</dbReference>
<dbReference type="HAMAP" id="MF_00227">
    <property type="entry name" value="RNase_P"/>
    <property type="match status" value="1"/>
</dbReference>
<name>A0A2J6WG42_9BACT</name>
<dbReference type="Pfam" id="PF00825">
    <property type="entry name" value="Ribonuclease_P"/>
    <property type="match status" value="1"/>
</dbReference>
<proteinExistence type="inferred from homology"/>
<dbReference type="Proteomes" id="UP000237040">
    <property type="component" value="Unassembled WGS sequence"/>
</dbReference>
<protein>
    <recommendedName>
        <fullName evidence="6 7">Ribonuclease P protein component</fullName>
        <shortName evidence="6">RNase P protein</shortName>
        <shortName evidence="6">RNaseP protein</shortName>
        <ecNumber evidence="6 7">3.1.26.5</ecNumber>
    </recommendedName>
    <alternativeName>
        <fullName evidence="6">Protein C5</fullName>
    </alternativeName>
</protein>
<dbReference type="EC" id="3.1.26.5" evidence="6 7"/>
<dbReference type="InterPro" id="IPR020568">
    <property type="entry name" value="Ribosomal_Su5_D2-typ_SF"/>
</dbReference>
<evidence type="ECO:0000256" key="1">
    <source>
        <dbReference type="ARBA" id="ARBA00022694"/>
    </source>
</evidence>
<keyword evidence="1 6" id="KW-0819">tRNA processing</keyword>
<keyword evidence="2 6" id="KW-0540">Nuclease</keyword>
<dbReference type="PANTHER" id="PTHR33992:SF1">
    <property type="entry name" value="RIBONUCLEASE P PROTEIN COMPONENT"/>
    <property type="match status" value="1"/>
</dbReference>
<dbReference type="NCBIfam" id="TIGR00188">
    <property type="entry name" value="rnpA"/>
    <property type="match status" value="1"/>
</dbReference>
<dbReference type="AlphaFoldDB" id="A0A2J6WG42"/>
<keyword evidence="5 6" id="KW-0694">RNA-binding</keyword>
<evidence type="ECO:0000256" key="4">
    <source>
        <dbReference type="ARBA" id="ARBA00022801"/>
    </source>
</evidence>
<dbReference type="GO" id="GO:0030677">
    <property type="term" value="C:ribonuclease P complex"/>
    <property type="evidence" value="ECO:0007669"/>
    <property type="project" value="TreeGrafter"/>
</dbReference>